<dbReference type="EMBL" id="RXOC01000009">
    <property type="protein sequence ID" value="RXF68925.1"/>
    <property type="molecule type" value="Genomic_DNA"/>
</dbReference>
<dbReference type="RefSeq" id="WP_128770167.1">
    <property type="nucleotide sequence ID" value="NZ_RXOC01000009.1"/>
</dbReference>
<evidence type="ECO:0000313" key="2">
    <source>
        <dbReference type="Proteomes" id="UP000290848"/>
    </source>
</evidence>
<comment type="caution">
    <text evidence="1">The sequence shown here is derived from an EMBL/GenBank/DDBJ whole genome shotgun (WGS) entry which is preliminary data.</text>
</comment>
<sequence length="93" mass="11324">MILFSKRNLFYDDYKWSSYLNNDSRIHGKLDSTLFDHHEGNEVIYLINKLMVLWDYRFSNTGNKMEKLIHDKLPPEIRTQEDVRDWIKANLKF</sequence>
<evidence type="ECO:0000313" key="1">
    <source>
        <dbReference type="EMBL" id="RXF68925.1"/>
    </source>
</evidence>
<name>A0A4Q0M7E8_9SPHI</name>
<dbReference type="Proteomes" id="UP000290848">
    <property type="component" value="Unassembled WGS sequence"/>
</dbReference>
<organism evidence="1 2">
    <name type="scientific">Arcticibacter tournemirensis</name>
    <dbReference type="NCBI Taxonomy" id="699437"/>
    <lineage>
        <taxon>Bacteria</taxon>
        <taxon>Pseudomonadati</taxon>
        <taxon>Bacteroidota</taxon>
        <taxon>Sphingobacteriia</taxon>
        <taxon>Sphingobacteriales</taxon>
        <taxon>Sphingobacteriaceae</taxon>
        <taxon>Arcticibacter</taxon>
    </lineage>
</organism>
<accession>A0A4Q0M7E8</accession>
<gene>
    <name evidence="1" type="ORF">EKH83_14490</name>
</gene>
<reference evidence="1 2" key="1">
    <citation type="submission" date="2018-12" db="EMBL/GenBank/DDBJ databases">
        <title>The Draft Genome Sequence of the Soil Bacterium Pedobacter tournemirensis R1.</title>
        <authorList>
            <person name="He J."/>
        </authorList>
    </citation>
    <scope>NUCLEOTIDE SEQUENCE [LARGE SCALE GENOMIC DNA]</scope>
    <source>
        <strain evidence="1 2">R1</strain>
    </source>
</reference>
<dbReference type="AlphaFoldDB" id="A0A4Q0M7E8"/>
<protein>
    <submittedName>
        <fullName evidence="1">Uncharacterized protein</fullName>
    </submittedName>
</protein>
<proteinExistence type="predicted"/>